<sequence length="247" mass="26985">METWRFIIDSSRAGALNMAVDRALAVGAAETELTTLRVYSFSPPAITIGRFQAIEEFIDLAVCEKEGIDVVRRPTGGLAILHMNDFTYSVTSPATSSHPIVRDKSFKMLSGGIVEALRCLGLATEIVSHGVQTGCDGWCFGREFGVDIEWRSRKICGSASRIADGALLQHGSLFFNDNSAFLRRVSTRASTDLSEHVPVSLREACGREITWLEVAAAFQDGFSRALGIEFETAEVTVAELEMAARRM</sequence>
<dbReference type="Pfam" id="PF21948">
    <property type="entry name" value="LplA-B_cat"/>
    <property type="match status" value="1"/>
</dbReference>
<evidence type="ECO:0000313" key="3">
    <source>
        <dbReference type="Proteomes" id="UP000233654"/>
    </source>
</evidence>
<dbReference type="EMBL" id="PHEX01000002">
    <property type="protein sequence ID" value="PKQ28903.1"/>
    <property type="molecule type" value="Genomic_DNA"/>
</dbReference>
<organism evidence="2 3">
    <name type="scientific">Candidatus Anoxymicrobium japonicum</name>
    <dbReference type="NCBI Taxonomy" id="2013648"/>
    <lineage>
        <taxon>Bacteria</taxon>
        <taxon>Bacillati</taxon>
        <taxon>Actinomycetota</taxon>
        <taxon>Candidatus Geothermincolia</taxon>
        <taxon>Candidatus Geothermincolales</taxon>
        <taxon>Candidatus Anoxymicrobiaceae</taxon>
        <taxon>Candidatus Anoxymicrobium</taxon>
    </lineage>
</organism>
<dbReference type="Gene3D" id="3.30.930.10">
    <property type="entry name" value="Bira Bifunctional Protein, Domain 2"/>
    <property type="match status" value="1"/>
</dbReference>
<dbReference type="InterPro" id="IPR004143">
    <property type="entry name" value="BPL_LPL_catalytic"/>
</dbReference>
<name>A0A2N3G893_9ACTN</name>
<dbReference type="PANTHER" id="PTHR43679:SF2">
    <property type="entry name" value="OCTANOYL-[GCVH]:PROTEIN N-OCTANOYLTRANSFERASE"/>
    <property type="match status" value="1"/>
</dbReference>
<evidence type="ECO:0000313" key="2">
    <source>
        <dbReference type="EMBL" id="PKQ28903.1"/>
    </source>
</evidence>
<reference evidence="2 3" key="1">
    <citation type="journal article" date="2017" name="ISME J.">
        <title>Potential for microbial H2 and metal transformations associated with novel bacteria and archaea in deep terrestrial subsurface sediments.</title>
        <authorList>
            <person name="Hernsdorf A.W."/>
            <person name="Amano Y."/>
            <person name="Miyakawa K."/>
            <person name="Ise K."/>
            <person name="Suzuki Y."/>
            <person name="Anantharaman K."/>
            <person name="Probst A."/>
            <person name="Burstein D."/>
            <person name="Thomas B.C."/>
            <person name="Banfield J.F."/>
        </authorList>
    </citation>
    <scope>NUCLEOTIDE SEQUENCE [LARGE SCALE GENOMIC DNA]</scope>
    <source>
        <strain evidence="2">HGW-Actinobacteria-3</strain>
    </source>
</reference>
<dbReference type="InterPro" id="IPR050664">
    <property type="entry name" value="Octanoyltrans_LipM/LipL"/>
</dbReference>
<comment type="caution">
    <text evidence="2">The sequence shown here is derived from an EMBL/GenBank/DDBJ whole genome shotgun (WGS) entry which is preliminary data.</text>
</comment>
<dbReference type="PANTHER" id="PTHR43679">
    <property type="entry name" value="OCTANOYLTRANSFERASE LIPM-RELATED"/>
    <property type="match status" value="1"/>
</dbReference>
<evidence type="ECO:0000259" key="1">
    <source>
        <dbReference type="PROSITE" id="PS51733"/>
    </source>
</evidence>
<dbReference type="AlphaFoldDB" id="A0A2N3G893"/>
<feature type="domain" description="BPL/LPL catalytic" evidence="1">
    <location>
        <begin position="30"/>
        <end position="230"/>
    </location>
</feature>
<dbReference type="CDD" id="cd16443">
    <property type="entry name" value="LplA"/>
    <property type="match status" value="1"/>
</dbReference>
<dbReference type="InterPro" id="IPR045864">
    <property type="entry name" value="aa-tRNA-synth_II/BPL/LPL"/>
</dbReference>
<dbReference type="SUPFAM" id="SSF55681">
    <property type="entry name" value="Class II aaRS and biotin synthetases"/>
    <property type="match status" value="1"/>
</dbReference>
<dbReference type="Proteomes" id="UP000233654">
    <property type="component" value="Unassembled WGS sequence"/>
</dbReference>
<dbReference type="PROSITE" id="PS51733">
    <property type="entry name" value="BPL_LPL_CATALYTIC"/>
    <property type="match status" value="1"/>
</dbReference>
<protein>
    <recommendedName>
        <fullName evidence="1">BPL/LPL catalytic domain-containing protein</fullName>
    </recommendedName>
</protein>
<proteinExistence type="predicted"/>
<gene>
    <name evidence="2" type="ORF">CVT63_00225</name>
</gene>
<accession>A0A2N3G893</accession>